<dbReference type="EMBL" id="KZ107842">
    <property type="protein sequence ID" value="OSS50489.1"/>
    <property type="molecule type" value="Genomic_DNA"/>
</dbReference>
<dbReference type="AlphaFoldDB" id="A0A1Y2M3V3"/>
<evidence type="ECO:0000313" key="1">
    <source>
        <dbReference type="EMBL" id="OSS50489.1"/>
    </source>
</evidence>
<name>A0A1Y2M3V3_EPING</name>
<keyword evidence="2" id="KW-1185">Reference proteome</keyword>
<dbReference type="InParanoid" id="A0A1Y2M3V3"/>
<protein>
    <submittedName>
        <fullName evidence="1">Uncharacterized protein</fullName>
    </submittedName>
</protein>
<dbReference type="Proteomes" id="UP000193240">
    <property type="component" value="Unassembled WGS sequence"/>
</dbReference>
<accession>A0A1Y2M3V3</accession>
<gene>
    <name evidence="1" type="ORF">B5807_04948</name>
</gene>
<organism evidence="1 2">
    <name type="scientific">Epicoccum nigrum</name>
    <name type="common">Soil fungus</name>
    <name type="synonym">Epicoccum purpurascens</name>
    <dbReference type="NCBI Taxonomy" id="105696"/>
    <lineage>
        <taxon>Eukaryota</taxon>
        <taxon>Fungi</taxon>
        <taxon>Dikarya</taxon>
        <taxon>Ascomycota</taxon>
        <taxon>Pezizomycotina</taxon>
        <taxon>Dothideomycetes</taxon>
        <taxon>Pleosporomycetidae</taxon>
        <taxon>Pleosporales</taxon>
        <taxon>Pleosporineae</taxon>
        <taxon>Didymellaceae</taxon>
        <taxon>Epicoccum</taxon>
    </lineage>
</organism>
<evidence type="ECO:0000313" key="2">
    <source>
        <dbReference type="Proteomes" id="UP000193240"/>
    </source>
</evidence>
<sequence length="72" mass="8254">MSDYKIQYISQRYIKNSVLEGYVNARVTEFGANWSYSKARGNQLTFTALRELTVGELDQLQEQSGESNPVFI</sequence>
<reference evidence="1 2" key="1">
    <citation type="journal article" date="2017" name="Genome Announc.">
        <title>Genome sequence of the saprophytic ascomycete Epicoccum nigrum ICMP 19927 strain isolated from New Zealand.</title>
        <authorList>
            <person name="Fokin M."/>
            <person name="Fleetwood D."/>
            <person name="Weir B.S."/>
            <person name="Villas-Boas S.G."/>
        </authorList>
    </citation>
    <scope>NUCLEOTIDE SEQUENCE [LARGE SCALE GENOMIC DNA]</scope>
    <source>
        <strain evidence="1 2">ICMP 19927</strain>
    </source>
</reference>
<proteinExistence type="predicted"/>